<dbReference type="InterPro" id="IPR006089">
    <property type="entry name" value="Acyl-CoA_DH_CS"/>
</dbReference>
<dbReference type="InterPro" id="IPR013786">
    <property type="entry name" value="AcylCoA_DH/ox_N"/>
</dbReference>
<evidence type="ECO:0000256" key="1">
    <source>
        <dbReference type="ARBA" id="ARBA00001974"/>
    </source>
</evidence>
<protein>
    <submittedName>
        <fullName evidence="10">Acyl-CoA dehydrogenase</fullName>
    </submittedName>
</protein>
<dbReference type="PANTHER" id="PTHR43884:SF12">
    <property type="entry name" value="ISOVALERYL-COA DEHYDROGENASE, MITOCHONDRIAL-RELATED"/>
    <property type="match status" value="1"/>
</dbReference>
<feature type="domain" description="Acyl-CoA dehydrogenase/oxidase N-terminal" evidence="9">
    <location>
        <begin position="5"/>
        <end position="133"/>
    </location>
</feature>
<comment type="similarity">
    <text evidence="2 6">Belongs to the acyl-CoA dehydrogenase family.</text>
</comment>
<dbReference type="Pfam" id="PF02771">
    <property type="entry name" value="Acyl-CoA_dh_N"/>
    <property type="match status" value="1"/>
</dbReference>
<dbReference type="GO" id="GO:0050660">
    <property type="term" value="F:flavin adenine dinucleotide binding"/>
    <property type="evidence" value="ECO:0007669"/>
    <property type="project" value="InterPro"/>
</dbReference>
<keyword evidence="4 6" id="KW-0274">FAD</keyword>
<evidence type="ECO:0000256" key="4">
    <source>
        <dbReference type="ARBA" id="ARBA00022827"/>
    </source>
</evidence>
<feature type="domain" description="Acyl-CoA dehydrogenase/oxidase C-terminal" evidence="7">
    <location>
        <begin position="268"/>
        <end position="415"/>
    </location>
</feature>
<dbReference type="InterPro" id="IPR036250">
    <property type="entry name" value="AcylCo_DH-like_C"/>
</dbReference>
<evidence type="ECO:0000256" key="3">
    <source>
        <dbReference type="ARBA" id="ARBA00022630"/>
    </source>
</evidence>
<evidence type="ECO:0000256" key="5">
    <source>
        <dbReference type="ARBA" id="ARBA00023002"/>
    </source>
</evidence>
<evidence type="ECO:0000259" key="8">
    <source>
        <dbReference type="Pfam" id="PF02770"/>
    </source>
</evidence>
<dbReference type="AlphaFoldDB" id="A0A4R5AP16"/>
<gene>
    <name evidence="10" type="ORF">E1293_31650</name>
</gene>
<dbReference type="PROSITE" id="PS00072">
    <property type="entry name" value="ACYL_COA_DH_1"/>
    <property type="match status" value="1"/>
</dbReference>
<dbReference type="Pfam" id="PF02770">
    <property type="entry name" value="Acyl-CoA_dh_M"/>
    <property type="match status" value="1"/>
</dbReference>
<dbReference type="InterPro" id="IPR009100">
    <property type="entry name" value="AcylCoA_DH/oxidase_NM_dom_sf"/>
</dbReference>
<keyword evidence="5 6" id="KW-0560">Oxidoreductase</keyword>
<accession>A0A4R5AP16</accession>
<dbReference type="RefSeq" id="WP_132201154.1">
    <property type="nucleotide sequence ID" value="NZ_SMKY01000191.1"/>
</dbReference>
<reference evidence="10 11" key="1">
    <citation type="submission" date="2019-03" db="EMBL/GenBank/DDBJ databases">
        <title>Draft genome sequences of novel Actinobacteria.</title>
        <authorList>
            <person name="Sahin N."/>
            <person name="Ay H."/>
            <person name="Saygin H."/>
        </authorList>
    </citation>
    <scope>NUCLEOTIDE SEQUENCE [LARGE SCALE GENOMIC DNA]</scope>
    <source>
        <strain evidence="10 11">DSM 45941</strain>
    </source>
</reference>
<name>A0A4R5AP16_9ACTN</name>
<sequence length="418" mass="45664">MIEWSEEDLMIRDAVRGWIDAEVRPSLDALESGDLPPYDLLRGLYKTFGMDEMARSSFRARVAEEREGTGGGDERSGGGNAAMTMIPVIELCKVAPGLVSAMGVGLGLAAGTIMKRGTPEQQERWALPLLTMEKVGAWAITEPNSGSDAFGGMQATAKKVGDEYVINGSKTFITNGPYADTIVFYCKLDDDRPPAPTHHHSNDELRSGARSPRDREILTFVLDRGMDGLEQSKPLRKMGLHSSPTGELFLSDVRAGADRLLTAGSQGGKESAKQNFVTERAGVAAMSLGVIEECLKLSVEYAKTRELWGQRIGDFQLIQLKLAKMEVARLNVQNLVFRHIEMQRAGRAPTLAEASAMKLYAAQAASEVAQEAVQLFGGNGYMSEYRVEQLARDAKSFQIYAGTDEIQVTHIARDLLSR</sequence>
<evidence type="ECO:0000259" key="7">
    <source>
        <dbReference type="Pfam" id="PF00441"/>
    </source>
</evidence>
<dbReference type="InterPro" id="IPR046373">
    <property type="entry name" value="Acyl-CoA_Oxase/DH_mid-dom_sf"/>
</dbReference>
<keyword evidence="3 6" id="KW-0285">Flavoprotein</keyword>
<dbReference type="FunFam" id="1.20.140.10:FF:000001">
    <property type="entry name" value="Acyl-CoA dehydrogenase"/>
    <property type="match status" value="1"/>
</dbReference>
<comment type="caution">
    <text evidence="10">The sequence shown here is derived from an EMBL/GenBank/DDBJ whole genome shotgun (WGS) entry which is preliminary data.</text>
</comment>
<evidence type="ECO:0000256" key="2">
    <source>
        <dbReference type="ARBA" id="ARBA00009347"/>
    </source>
</evidence>
<dbReference type="GO" id="GO:0003995">
    <property type="term" value="F:acyl-CoA dehydrogenase activity"/>
    <property type="evidence" value="ECO:0007669"/>
    <property type="project" value="InterPro"/>
</dbReference>
<dbReference type="OrthoDB" id="2769798at2"/>
<dbReference type="PANTHER" id="PTHR43884">
    <property type="entry name" value="ACYL-COA DEHYDROGENASE"/>
    <property type="match status" value="1"/>
</dbReference>
<dbReference type="Gene3D" id="1.20.140.10">
    <property type="entry name" value="Butyryl-CoA Dehydrogenase, subunit A, domain 3"/>
    <property type="match status" value="1"/>
</dbReference>
<evidence type="ECO:0000259" key="9">
    <source>
        <dbReference type="Pfam" id="PF02771"/>
    </source>
</evidence>
<dbReference type="InterPro" id="IPR009075">
    <property type="entry name" value="AcylCo_DH/oxidase_C"/>
</dbReference>
<organism evidence="10 11">
    <name type="scientific">Actinomadura darangshiensis</name>
    <dbReference type="NCBI Taxonomy" id="705336"/>
    <lineage>
        <taxon>Bacteria</taxon>
        <taxon>Bacillati</taxon>
        <taxon>Actinomycetota</taxon>
        <taxon>Actinomycetes</taxon>
        <taxon>Streptosporangiales</taxon>
        <taxon>Thermomonosporaceae</taxon>
        <taxon>Actinomadura</taxon>
    </lineage>
</organism>
<dbReference type="Proteomes" id="UP000295578">
    <property type="component" value="Unassembled WGS sequence"/>
</dbReference>
<dbReference type="SUPFAM" id="SSF56645">
    <property type="entry name" value="Acyl-CoA dehydrogenase NM domain-like"/>
    <property type="match status" value="1"/>
</dbReference>
<dbReference type="Gene3D" id="2.40.110.10">
    <property type="entry name" value="Butyryl-CoA Dehydrogenase, subunit A, domain 2"/>
    <property type="match status" value="1"/>
</dbReference>
<dbReference type="Pfam" id="PF00441">
    <property type="entry name" value="Acyl-CoA_dh_1"/>
    <property type="match status" value="1"/>
</dbReference>
<comment type="cofactor">
    <cofactor evidence="1 6">
        <name>FAD</name>
        <dbReference type="ChEBI" id="CHEBI:57692"/>
    </cofactor>
</comment>
<proteinExistence type="inferred from homology"/>
<dbReference type="InterPro" id="IPR037069">
    <property type="entry name" value="AcylCoA_DH/ox_N_sf"/>
</dbReference>
<evidence type="ECO:0000313" key="10">
    <source>
        <dbReference type="EMBL" id="TDD73366.1"/>
    </source>
</evidence>
<feature type="domain" description="Acyl-CoA oxidase/dehydrogenase middle" evidence="8">
    <location>
        <begin position="137"/>
        <end position="253"/>
    </location>
</feature>
<keyword evidence="11" id="KW-1185">Reference proteome</keyword>
<dbReference type="InterPro" id="IPR006091">
    <property type="entry name" value="Acyl-CoA_Oxase/DH_mid-dom"/>
</dbReference>
<dbReference type="SUPFAM" id="SSF47203">
    <property type="entry name" value="Acyl-CoA dehydrogenase C-terminal domain-like"/>
    <property type="match status" value="1"/>
</dbReference>
<evidence type="ECO:0000256" key="6">
    <source>
        <dbReference type="RuleBase" id="RU362125"/>
    </source>
</evidence>
<dbReference type="EMBL" id="SMKY01000191">
    <property type="protein sequence ID" value="TDD73366.1"/>
    <property type="molecule type" value="Genomic_DNA"/>
</dbReference>
<dbReference type="Gene3D" id="1.10.540.10">
    <property type="entry name" value="Acyl-CoA dehydrogenase/oxidase, N-terminal domain"/>
    <property type="match status" value="1"/>
</dbReference>
<evidence type="ECO:0000313" key="11">
    <source>
        <dbReference type="Proteomes" id="UP000295578"/>
    </source>
</evidence>